<dbReference type="InterPro" id="IPR014044">
    <property type="entry name" value="CAP_dom"/>
</dbReference>
<gene>
    <name evidence="3" type="ORF">HNAJ_LOCUS12841</name>
</gene>
<name>A0A0R3TYB8_RODNA</name>
<dbReference type="SMART" id="SM00198">
    <property type="entry name" value="SCP"/>
    <property type="match status" value="1"/>
</dbReference>
<proteinExistence type="predicted"/>
<dbReference type="AlphaFoldDB" id="A0A0R3TYB8"/>
<reference evidence="3 4" key="2">
    <citation type="submission" date="2018-11" db="EMBL/GenBank/DDBJ databases">
        <authorList>
            <consortium name="Pathogen Informatics"/>
        </authorList>
    </citation>
    <scope>NUCLEOTIDE SEQUENCE [LARGE SCALE GENOMIC DNA]</scope>
</reference>
<keyword evidence="4" id="KW-1185">Reference proteome</keyword>
<evidence type="ECO:0000256" key="1">
    <source>
        <dbReference type="SAM" id="SignalP"/>
    </source>
</evidence>
<feature type="domain" description="SCP" evidence="2">
    <location>
        <begin position="25"/>
        <end position="119"/>
    </location>
</feature>
<dbReference type="EMBL" id="UZAE01014713">
    <property type="protein sequence ID" value="VDO14242.1"/>
    <property type="molecule type" value="Genomic_DNA"/>
</dbReference>
<evidence type="ECO:0000259" key="2">
    <source>
        <dbReference type="SMART" id="SM00198"/>
    </source>
</evidence>
<protein>
    <submittedName>
        <fullName evidence="5">SCP domain-containing protein</fullName>
    </submittedName>
</protein>
<reference evidence="5" key="1">
    <citation type="submission" date="2017-02" db="UniProtKB">
        <authorList>
            <consortium name="WormBaseParasite"/>
        </authorList>
    </citation>
    <scope>IDENTIFICATION</scope>
</reference>
<dbReference type="Proteomes" id="UP000278807">
    <property type="component" value="Unassembled WGS sequence"/>
</dbReference>
<keyword evidence="1" id="KW-0732">Signal</keyword>
<dbReference type="InterPro" id="IPR035940">
    <property type="entry name" value="CAP_sf"/>
</dbReference>
<evidence type="ECO:0000313" key="4">
    <source>
        <dbReference type="Proteomes" id="UP000278807"/>
    </source>
</evidence>
<sequence>MEIMIKISVIAALIAWPCSGQMVAENRTRIVASHNEIRSKVKPTAADMWQMNYNESLEEEAQNLVNCYDAAENHLNRSVNIATETEVVWAAARNVGCANKTCESPNGNYIAMLCIYDEG</sequence>
<dbReference type="WBParaSite" id="HNAJ_0001286501-mRNA-1">
    <property type="protein sequence ID" value="HNAJ_0001286501-mRNA-1"/>
    <property type="gene ID" value="HNAJ_0001286501"/>
</dbReference>
<dbReference type="SUPFAM" id="SSF55797">
    <property type="entry name" value="PR-1-like"/>
    <property type="match status" value="1"/>
</dbReference>
<feature type="signal peptide" evidence="1">
    <location>
        <begin position="1"/>
        <end position="20"/>
    </location>
</feature>
<dbReference type="Gene3D" id="3.40.33.10">
    <property type="entry name" value="CAP"/>
    <property type="match status" value="1"/>
</dbReference>
<evidence type="ECO:0000313" key="5">
    <source>
        <dbReference type="WBParaSite" id="HNAJ_0001286501-mRNA-1"/>
    </source>
</evidence>
<evidence type="ECO:0000313" key="3">
    <source>
        <dbReference type="EMBL" id="VDO14242.1"/>
    </source>
</evidence>
<feature type="chain" id="PRO_5043132113" evidence="1">
    <location>
        <begin position="21"/>
        <end position="119"/>
    </location>
</feature>
<accession>A0A0R3TYB8</accession>
<organism evidence="5">
    <name type="scientific">Rodentolepis nana</name>
    <name type="common">Dwarf tapeworm</name>
    <name type="synonym">Hymenolepis nana</name>
    <dbReference type="NCBI Taxonomy" id="102285"/>
    <lineage>
        <taxon>Eukaryota</taxon>
        <taxon>Metazoa</taxon>
        <taxon>Spiralia</taxon>
        <taxon>Lophotrochozoa</taxon>
        <taxon>Platyhelminthes</taxon>
        <taxon>Cestoda</taxon>
        <taxon>Eucestoda</taxon>
        <taxon>Cyclophyllidea</taxon>
        <taxon>Hymenolepididae</taxon>
        <taxon>Rodentolepis</taxon>
    </lineage>
</organism>